<feature type="signal peptide" evidence="2">
    <location>
        <begin position="1"/>
        <end position="25"/>
    </location>
</feature>
<dbReference type="InterPro" id="IPR003715">
    <property type="entry name" value="Poly_export_N"/>
</dbReference>
<dbReference type="PROSITE" id="PS51257">
    <property type="entry name" value="PROKAR_LIPOPROTEIN"/>
    <property type="match status" value="1"/>
</dbReference>
<proteinExistence type="predicted"/>
<keyword evidence="5" id="KW-0762">Sugar transport</keyword>
<organism evidence="5 6">
    <name type="scientific">Aurantiacibacter marinus</name>
    <dbReference type="NCBI Taxonomy" id="874156"/>
    <lineage>
        <taxon>Bacteria</taxon>
        <taxon>Pseudomonadati</taxon>
        <taxon>Pseudomonadota</taxon>
        <taxon>Alphaproteobacteria</taxon>
        <taxon>Sphingomonadales</taxon>
        <taxon>Erythrobacteraceae</taxon>
        <taxon>Aurantiacibacter</taxon>
    </lineage>
</organism>
<dbReference type="PANTHER" id="PTHR33619:SF3">
    <property type="entry name" value="POLYSACCHARIDE EXPORT PROTEIN GFCE-RELATED"/>
    <property type="match status" value="1"/>
</dbReference>
<evidence type="ECO:0000256" key="1">
    <source>
        <dbReference type="ARBA" id="ARBA00022729"/>
    </source>
</evidence>
<evidence type="ECO:0000259" key="3">
    <source>
        <dbReference type="Pfam" id="PF02563"/>
    </source>
</evidence>
<evidence type="ECO:0000313" key="5">
    <source>
        <dbReference type="EMBL" id="KLI64641.1"/>
    </source>
</evidence>
<accession>A0A0H0XRL3</accession>
<dbReference type="STRING" id="874156.GCA_001021555_00564"/>
<dbReference type="Pfam" id="PF02563">
    <property type="entry name" value="Poly_export"/>
    <property type="match status" value="1"/>
</dbReference>
<evidence type="ECO:0000259" key="4">
    <source>
        <dbReference type="Pfam" id="PF10531"/>
    </source>
</evidence>
<sequence length="237" mass="25061">MTASGKKNVAATCLLVFSATLTACASGPVVAPGPVVSQAAAELGQDGYGSSLTASYVLRPSDVIKVDVFREADLSLESVAVSATGEVSLPLIGQITVAGLSAGEVEDRIEEMLATRYLRNPRVSVNVLNYNSHQVTVEGRVESPGLYDFRPGTRLSGAIALAQGLSRVAEPDEIAIFRQADDGIEVAKFDYTAVRSGTMLDPVLHPGDRVVVGTDGLSQLWQDLLRALPLFALFTRI</sequence>
<feature type="domain" description="Polysaccharide export protein N-terminal" evidence="3">
    <location>
        <begin position="53"/>
        <end position="127"/>
    </location>
</feature>
<evidence type="ECO:0000313" key="6">
    <source>
        <dbReference type="Proteomes" id="UP000053455"/>
    </source>
</evidence>
<feature type="domain" description="Soluble ligand binding" evidence="4">
    <location>
        <begin position="135"/>
        <end position="183"/>
    </location>
</feature>
<name>A0A0H0XRL3_9SPHN</name>
<dbReference type="InterPro" id="IPR049712">
    <property type="entry name" value="Poly_export"/>
</dbReference>
<dbReference type="AlphaFoldDB" id="A0A0H0XRL3"/>
<reference evidence="5 6" key="1">
    <citation type="submission" date="2015-04" db="EMBL/GenBank/DDBJ databases">
        <title>The draft genome sequence of Erythrobacter marinus HWDM-33.</title>
        <authorList>
            <person name="Zhuang L."/>
            <person name="Liu Y."/>
            <person name="Shao Z."/>
        </authorList>
    </citation>
    <scope>NUCLEOTIDE SEQUENCE [LARGE SCALE GENOMIC DNA]</scope>
    <source>
        <strain evidence="5 6">HWDM-33</strain>
    </source>
</reference>
<keyword evidence="1 2" id="KW-0732">Signal</keyword>
<dbReference type="Gene3D" id="3.30.1950.10">
    <property type="entry name" value="wza like domain"/>
    <property type="match status" value="1"/>
</dbReference>
<feature type="chain" id="PRO_5002589968" evidence="2">
    <location>
        <begin position="26"/>
        <end position="237"/>
    </location>
</feature>
<dbReference type="EMBL" id="LBHU01000001">
    <property type="protein sequence ID" value="KLI64641.1"/>
    <property type="molecule type" value="Genomic_DNA"/>
</dbReference>
<evidence type="ECO:0000256" key="2">
    <source>
        <dbReference type="SAM" id="SignalP"/>
    </source>
</evidence>
<dbReference type="Proteomes" id="UP000053455">
    <property type="component" value="Unassembled WGS sequence"/>
</dbReference>
<dbReference type="GO" id="GO:0015159">
    <property type="term" value="F:polysaccharide transmembrane transporter activity"/>
    <property type="evidence" value="ECO:0007669"/>
    <property type="project" value="InterPro"/>
</dbReference>
<keyword evidence="5" id="KW-0813">Transport</keyword>
<protein>
    <submittedName>
        <fullName evidence="5">Sugar transporter</fullName>
    </submittedName>
</protein>
<dbReference type="OrthoDB" id="8410640at2"/>
<comment type="caution">
    <text evidence="5">The sequence shown here is derived from an EMBL/GenBank/DDBJ whole genome shotgun (WGS) entry which is preliminary data.</text>
</comment>
<dbReference type="Pfam" id="PF10531">
    <property type="entry name" value="SLBB"/>
    <property type="match status" value="1"/>
</dbReference>
<dbReference type="InterPro" id="IPR019554">
    <property type="entry name" value="Soluble_ligand-bd"/>
</dbReference>
<gene>
    <name evidence="5" type="ORF">AAV99_03560</name>
</gene>
<dbReference type="PATRIC" id="fig|874156.12.peg.744"/>
<keyword evidence="6" id="KW-1185">Reference proteome</keyword>
<dbReference type="PANTHER" id="PTHR33619">
    <property type="entry name" value="POLYSACCHARIDE EXPORT PROTEIN GFCE-RELATED"/>
    <property type="match status" value="1"/>
</dbReference>